<feature type="region of interest" description="Disordered" evidence="1">
    <location>
        <begin position="103"/>
        <end position="142"/>
    </location>
</feature>
<reference evidence="2 3" key="1">
    <citation type="journal article" date="2017" name="Genome Announc.">
        <title>Genome sequence of the saprophytic ascomycete Epicoccum nigrum ICMP 19927 strain isolated from New Zealand.</title>
        <authorList>
            <person name="Fokin M."/>
            <person name="Fleetwood D."/>
            <person name="Weir B.S."/>
            <person name="Villas-Boas S.G."/>
        </authorList>
    </citation>
    <scope>NUCLEOTIDE SEQUENCE [LARGE SCALE GENOMIC DNA]</scope>
    <source>
        <strain evidence="2 3">ICMP 19927</strain>
    </source>
</reference>
<protein>
    <submittedName>
        <fullName evidence="2">Uncharacterized protein</fullName>
    </submittedName>
</protein>
<accession>A0A1Y2LUS3</accession>
<dbReference type="InParanoid" id="A0A1Y2LUS3"/>
<evidence type="ECO:0000313" key="2">
    <source>
        <dbReference type="EMBL" id="OSS47382.1"/>
    </source>
</evidence>
<dbReference type="AlphaFoldDB" id="A0A1Y2LUS3"/>
<sequence length="142" mass="15674">MSYDKFFGDSSQPSKRHHLPAPDASMEPPDTPTRSLFVICDATTATSDATRATRTPSASTTFAGNMTENSVTFTYRRSSCSCAHCKCERMQVSTSLARLTRTPQLRGSAIPTQRSGKGRKRELDDVELVNQETQPKRKGGQR</sequence>
<evidence type="ECO:0000256" key="1">
    <source>
        <dbReference type="SAM" id="MobiDB-lite"/>
    </source>
</evidence>
<feature type="compositionally biased region" description="Polar residues" evidence="1">
    <location>
        <begin position="103"/>
        <end position="115"/>
    </location>
</feature>
<proteinExistence type="predicted"/>
<feature type="region of interest" description="Disordered" evidence="1">
    <location>
        <begin position="1"/>
        <end position="33"/>
    </location>
</feature>
<name>A0A1Y2LUS3_EPING</name>
<evidence type="ECO:0000313" key="3">
    <source>
        <dbReference type="Proteomes" id="UP000193240"/>
    </source>
</evidence>
<dbReference type="EMBL" id="KZ107848">
    <property type="protein sequence ID" value="OSS47382.1"/>
    <property type="molecule type" value="Genomic_DNA"/>
</dbReference>
<gene>
    <name evidence="2" type="ORF">B5807_07575</name>
</gene>
<keyword evidence="3" id="KW-1185">Reference proteome</keyword>
<organism evidence="2 3">
    <name type="scientific">Epicoccum nigrum</name>
    <name type="common">Soil fungus</name>
    <name type="synonym">Epicoccum purpurascens</name>
    <dbReference type="NCBI Taxonomy" id="105696"/>
    <lineage>
        <taxon>Eukaryota</taxon>
        <taxon>Fungi</taxon>
        <taxon>Dikarya</taxon>
        <taxon>Ascomycota</taxon>
        <taxon>Pezizomycotina</taxon>
        <taxon>Dothideomycetes</taxon>
        <taxon>Pleosporomycetidae</taxon>
        <taxon>Pleosporales</taxon>
        <taxon>Pleosporineae</taxon>
        <taxon>Didymellaceae</taxon>
        <taxon>Epicoccum</taxon>
    </lineage>
</organism>
<dbReference type="Proteomes" id="UP000193240">
    <property type="component" value="Unassembled WGS sequence"/>
</dbReference>